<evidence type="ECO:0000313" key="3">
    <source>
        <dbReference type="Proteomes" id="UP000295252"/>
    </source>
</evidence>
<gene>
    <name evidence="2" type="ORF">GSCOC_T00013999001</name>
</gene>
<dbReference type="AlphaFoldDB" id="A0A068TKW9"/>
<evidence type="ECO:0008006" key="4">
    <source>
        <dbReference type="Google" id="ProtNLM"/>
    </source>
</evidence>
<dbReference type="InterPro" id="IPR012881">
    <property type="entry name" value="DUF1685"/>
</dbReference>
<sequence>MEGEEVIALFDFCWFNQEIFKKSSSSPTSSSLKKSPDHQIGEDSPKAEFSSQLLSIHPRSNSDYTMSSKTSTNSGLFSPDSVLYVLSASQLEIVLSETEGKAEFPGTPESRKVKTDDNEKKKKKKKKKRRKSNDKLKKGLSKSLSELEFEELKGFMDLGFVFSEEDKNDSSLLEIIPGLQRLGREKDVGEQRRNSAPDESSVTRPYLSEAWEVLDRRNRENPLMNWKVPAVSNETGMKNSLKWWAHVVASTVR</sequence>
<protein>
    <recommendedName>
        <fullName evidence="4">DUF1685 domain-containing protein</fullName>
    </recommendedName>
</protein>
<feature type="compositionally biased region" description="Basic and acidic residues" evidence="1">
    <location>
        <begin position="109"/>
        <end position="120"/>
    </location>
</feature>
<dbReference type="OrthoDB" id="1911878at2759"/>
<keyword evidence="3" id="KW-1185">Reference proteome</keyword>
<dbReference type="FunCoup" id="A0A068TKW9">
    <property type="interactions" value="48"/>
</dbReference>
<dbReference type="Gramene" id="CDO96846">
    <property type="protein sequence ID" value="CDO96846"/>
    <property type="gene ID" value="GSCOC_T00013999001"/>
</dbReference>
<organism evidence="2 3">
    <name type="scientific">Coffea canephora</name>
    <name type="common">Robusta coffee</name>
    <dbReference type="NCBI Taxonomy" id="49390"/>
    <lineage>
        <taxon>Eukaryota</taxon>
        <taxon>Viridiplantae</taxon>
        <taxon>Streptophyta</taxon>
        <taxon>Embryophyta</taxon>
        <taxon>Tracheophyta</taxon>
        <taxon>Spermatophyta</taxon>
        <taxon>Magnoliopsida</taxon>
        <taxon>eudicotyledons</taxon>
        <taxon>Gunneridae</taxon>
        <taxon>Pentapetalae</taxon>
        <taxon>asterids</taxon>
        <taxon>lamiids</taxon>
        <taxon>Gentianales</taxon>
        <taxon>Rubiaceae</taxon>
        <taxon>Ixoroideae</taxon>
        <taxon>Gardenieae complex</taxon>
        <taxon>Bertiereae - Coffeeae clade</taxon>
        <taxon>Coffeeae</taxon>
        <taxon>Coffea</taxon>
    </lineage>
</organism>
<dbReference type="OMA" id="WFNQEIF"/>
<dbReference type="PANTHER" id="PTHR33785:SF12">
    <property type="entry name" value="DUF1685 FAMILY PROTEIN"/>
    <property type="match status" value="1"/>
</dbReference>
<proteinExistence type="predicted"/>
<feature type="compositionally biased region" description="Basic and acidic residues" evidence="1">
    <location>
        <begin position="34"/>
        <end position="46"/>
    </location>
</feature>
<dbReference type="STRING" id="49390.A0A068TKW9"/>
<evidence type="ECO:0000256" key="1">
    <source>
        <dbReference type="SAM" id="MobiDB-lite"/>
    </source>
</evidence>
<name>A0A068TKW9_COFCA</name>
<reference evidence="3" key="1">
    <citation type="journal article" date="2014" name="Science">
        <title>The coffee genome provides insight into the convergent evolution of caffeine biosynthesis.</title>
        <authorList>
            <person name="Denoeud F."/>
            <person name="Carretero-Paulet L."/>
            <person name="Dereeper A."/>
            <person name="Droc G."/>
            <person name="Guyot R."/>
            <person name="Pietrella M."/>
            <person name="Zheng C."/>
            <person name="Alberti A."/>
            <person name="Anthony F."/>
            <person name="Aprea G."/>
            <person name="Aury J.M."/>
            <person name="Bento P."/>
            <person name="Bernard M."/>
            <person name="Bocs S."/>
            <person name="Campa C."/>
            <person name="Cenci A."/>
            <person name="Combes M.C."/>
            <person name="Crouzillat D."/>
            <person name="Da Silva C."/>
            <person name="Daddiego L."/>
            <person name="De Bellis F."/>
            <person name="Dussert S."/>
            <person name="Garsmeur O."/>
            <person name="Gayraud T."/>
            <person name="Guignon V."/>
            <person name="Jahn K."/>
            <person name="Jamilloux V."/>
            <person name="Joet T."/>
            <person name="Labadie K."/>
            <person name="Lan T."/>
            <person name="Leclercq J."/>
            <person name="Lepelley M."/>
            <person name="Leroy T."/>
            <person name="Li L.T."/>
            <person name="Librado P."/>
            <person name="Lopez L."/>
            <person name="Munoz A."/>
            <person name="Noel B."/>
            <person name="Pallavicini A."/>
            <person name="Perrotta G."/>
            <person name="Poncet V."/>
            <person name="Pot D."/>
            <person name="Priyono X."/>
            <person name="Rigoreau M."/>
            <person name="Rouard M."/>
            <person name="Rozas J."/>
            <person name="Tranchant-Dubreuil C."/>
            <person name="VanBuren R."/>
            <person name="Zhang Q."/>
            <person name="Andrade A.C."/>
            <person name="Argout X."/>
            <person name="Bertrand B."/>
            <person name="de Kochko A."/>
            <person name="Graziosi G."/>
            <person name="Henry R.J."/>
            <person name="Jayarama X."/>
            <person name="Ming R."/>
            <person name="Nagai C."/>
            <person name="Rounsley S."/>
            <person name="Sankoff D."/>
            <person name="Giuliano G."/>
            <person name="Albert V.A."/>
            <person name="Wincker P."/>
            <person name="Lashermes P."/>
        </authorList>
    </citation>
    <scope>NUCLEOTIDE SEQUENCE [LARGE SCALE GENOMIC DNA]</scope>
    <source>
        <strain evidence="3">cv. DH200-94</strain>
    </source>
</reference>
<dbReference type="Pfam" id="PF07939">
    <property type="entry name" value="DUF1685"/>
    <property type="match status" value="1"/>
</dbReference>
<dbReference type="PhylomeDB" id="A0A068TKW9"/>
<feature type="region of interest" description="Disordered" evidence="1">
    <location>
        <begin position="22"/>
        <end position="54"/>
    </location>
</feature>
<evidence type="ECO:0000313" key="2">
    <source>
        <dbReference type="EMBL" id="CDO96846.1"/>
    </source>
</evidence>
<feature type="compositionally biased region" description="Low complexity" evidence="1">
    <location>
        <begin position="22"/>
        <end position="33"/>
    </location>
</feature>
<dbReference type="InParanoid" id="A0A068TKW9"/>
<dbReference type="EMBL" id="HG739085">
    <property type="protein sequence ID" value="CDO96846.1"/>
    <property type="molecule type" value="Genomic_DNA"/>
</dbReference>
<feature type="region of interest" description="Disordered" evidence="1">
    <location>
        <begin position="99"/>
        <end position="138"/>
    </location>
</feature>
<dbReference type="Proteomes" id="UP000295252">
    <property type="component" value="Chromosome IV"/>
</dbReference>
<dbReference type="PANTHER" id="PTHR33785">
    <property type="entry name" value="OS06G0550800 PROTEIN"/>
    <property type="match status" value="1"/>
</dbReference>
<feature type="compositionally biased region" description="Basic residues" evidence="1">
    <location>
        <begin position="121"/>
        <end position="132"/>
    </location>
</feature>
<accession>A0A068TKW9</accession>